<evidence type="ECO:0000256" key="15">
    <source>
        <dbReference type="RuleBase" id="RU004016"/>
    </source>
</evidence>
<protein>
    <recommendedName>
        <fullName evidence="4">serine-type D-Ala-D-Ala carboxypeptidase</fullName>
        <ecNumber evidence="4">3.4.16.4</ecNumber>
    </recommendedName>
</protein>
<comment type="catalytic activity">
    <reaction evidence="12">
        <text>Preferential cleavage: (Ac)2-L-Lys-D-Ala-|-D-Ala. Also transpeptidation of peptidyl-alanyl moieties that are N-acyl substituents of D-alanine.</text>
        <dbReference type="EC" id="3.4.16.4"/>
    </reaction>
</comment>
<dbReference type="GO" id="GO:0006508">
    <property type="term" value="P:proteolysis"/>
    <property type="evidence" value="ECO:0007669"/>
    <property type="project" value="UniProtKB-KW"/>
</dbReference>
<comment type="caution">
    <text evidence="18">The sequence shown here is derived from an EMBL/GenBank/DDBJ whole genome shotgun (WGS) entry which is preliminary data.</text>
</comment>
<evidence type="ECO:0000256" key="5">
    <source>
        <dbReference type="ARBA" id="ARBA00022645"/>
    </source>
</evidence>
<evidence type="ECO:0000256" key="8">
    <source>
        <dbReference type="ARBA" id="ARBA00022801"/>
    </source>
</evidence>
<dbReference type="GO" id="GO:0008360">
    <property type="term" value="P:regulation of cell shape"/>
    <property type="evidence" value="ECO:0007669"/>
    <property type="project" value="UniProtKB-KW"/>
</dbReference>
<evidence type="ECO:0000256" key="10">
    <source>
        <dbReference type="ARBA" id="ARBA00022984"/>
    </source>
</evidence>
<name>A0A9D1MTK7_9FIRM</name>
<gene>
    <name evidence="18" type="ORF">IAD23_00545</name>
</gene>
<feature type="signal peptide" evidence="16">
    <location>
        <begin position="1"/>
        <end position="26"/>
    </location>
</feature>
<keyword evidence="10" id="KW-0573">Peptidoglycan synthesis</keyword>
<keyword evidence="5 18" id="KW-0121">Carboxypeptidase</keyword>
<evidence type="ECO:0000256" key="3">
    <source>
        <dbReference type="ARBA" id="ARBA00007164"/>
    </source>
</evidence>
<comment type="function">
    <text evidence="1">Removes C-terminal D-alanyl residues from sugar-peptide cell wall precursors.</text>
</comment>
<organism evidence="18 19">
    <name type="scientific">Candidatus Scybalenecus merdavium</name>
    <dbReference type="NCBI Taxonomy" id="2840939"/>
    <lineage>
        <taxon>Bacteria</taxon>
        <taxon>Bacillati</taxon>
        <taxon>Bacillota</taxon>
        <taxon>Clostridia</taxon>
        <taxon>Eubacteriales</taxon>
        <taxon>Oscillospiraceae</taxon>
        <taxon>Oscillospiraceae incertae sedis</taxon>
        <taxon>Candidatus Scybalenecus</taxon>
    </lineage>
</organism>
<dbReference type="InterPro" id="IPR018044">
    <property type="entry name" value="Peptidase_S11"/>
</dbReference>
<dbReference type="InterPro" id="IPR015956">
    <property type="entry name" value="Peniciliin-bd_prot_C_sf"/>
</dbReference>
<accession>A0A9D1MTK7</accession>
<dbReference type="InterPro" id="IPR001967">
    <property type="entry name" value="Peptidase_S11_N"/>
</dbReference>
<evidence type="ECO:0000256" key="6">
    <source>
        <dbReference type="ARBA" id="ARBA00022670"/>
    </source>
</evidence>
<evidence type="ECO:0000256" key="2">
    <source>
        <dbReference type="ARBA" id="ARBA00004752"/>
    </source>
</evidence>
<evidence type="ECO:0000259" key="17">
    <source>
        <dbReference type="SMART" id="SM00936"/>
    </source>
</evidence>
<dbReference type="PRINTS" id="PR00725">
    <property type="entry name" value="DADACBPTASE1"/>
</dbReference>
<evidence type="ECO:0000256" key="7">
    <source>
        <dbReference type="ARBA" id="ARBA00022729"/>
    </source>
</evidence>
<evidence type="ECO:0000256" key="9">
    <source>
        <dbReference type="ARBA" id="ARBA00022960"/>
    </source>
</evidence>
<dbReference type="Gene3D" id="2.60.410.10">
    <property type="entry name" value="D-Ala-D-Ala carboxypeptidase, C-terminal domain"/>
    <property type="match status" value="1"/>
</dbReference>
<feature type="chain" id="PRO_5038407389" description="serine-type D-Ala-D-Ala carboxypeptidase" evidence="16">
    <location>
        <begin position="27"/>
        <end position="398"/>
    </location>
</feature>
<evidence type="ECO:0000313" key="19">
    <source>
        <dbReference type="Proteomes" id="UP000824125"/>
    </source>
</evidence>
<dbReference type="Gene3D" id="3.40.710.10">
    <property type="entry name" value="DD-peptidase/beta-lactamase superfamily"/>
    <property type="match status" value="1"/>
</dbReference>
<dbReference type="GO" id="GO:0071555">
    <property type="term" value="P:cell wall organization"/>
    <property type="evidence" value="ECO:0007669"/>
    <property type="project" value="UniProtKB-KW"/>
</dbReference>
<dbReference type="SUPFAM" id="SSF69189">
    <property type="entry name" value="Penicillin-binding protein associated domain"/>
    <property type="match status" value="1"/>
</dbReference>
<dbReference type="EC" id="3.4.16.4" evidence="4"/>
<dbReference type="Pfam" id="PF00768">
    <property type="entry name" value="Peptidase_S11"/>
    <property type="match status" value="1"/>
</dbReference>
<dbReference type="EMBL" id="DVNM01000002">
    <property type="protein sequence ID" value="HIU68429.1"/>
    <property type="molecule type" value="Genomic_DNA"/>
</dbReference>
<feature type="active site" description="Acyl-ester intermediate" evidence="13">
    <location>
        <position position="77"/>
    </location>
</feature>
<keyword evidence="8" id="KW-0378">Hydrolase</keyword>
<dbReference type="GO" id="GO:0009002">
    <property type="term" value="F:serine-type D-Ala-D-Ala carboxypeptidase activity"/>
    <property type="evidence" value="ECO:0007669"/>
    <property type="project" value="UniProtKB-EC"/>
</dbReference>
<feature type="active site" evidence="13">
    <location>
        <position position="137"/>
    </location>
</feature>
<feature type="domain" description="Peptidase S11 D-Ala-D-Ala carboxypeptidase A C-terminal" evidence="17">
    <location>
        <begin position="289"/>
        <end position="382"/>
    </location>
</feature>
<dbReference type="InterPro" id="IPR012338">
    <property type="entry name" value="Beta-lactam/transpept-like"/>
</dbReference>
<keyword evidence="7 16" id="KW-0732">Signal</keyword>
<dbReference type="Proteomes" id="UP000824125">
    <property type="component" value="Unassembled WGS sequence"/>
</dbReference>
<dbReference type="SUPFAM" id="SSF56601">
    <property type="entry name" value="beta-lactamase/transpeptidase-like"/>
    <property type="match status" value="1"/>
</dbReference>
<reference evidence="18" key="1">
    <citation type="submission" date="2020-10" db="EMBL/GenBank/DDBJ databases">
        <authorList>
            <person name="Gilroy R."/>
        </authorList>
    </citation>
    <scope>NUCLEOTIDE SEQUENCE</scope>
    <source>
        <strain evidence="18">CHK176-6737</strain>
    </source>
</reference>
<dbReference type="PANTHER" id="PTHR21581">
    <property type="entry name" value="D-ALANYL-D-ALANINE CARBOXYPEPTIDASE"/>
    <property type="match status" value="1"/>
</dbReference>
<evidence type="ECO:0000256" key="13">
    <source>
        <dbReference type="PIRSR" id="PIRSR618044-1"/>
    </source>
</evidence>
<dbReference type="Pfam" id="PF07943">
    <property type="entry name" value="PBP5_C"/>
    <property type="match status" value="1"/>
</dbReference>
<feature type="active site" description="Proton acceptor" evidence="13">
    <location>
        <position position="80"/>
    </location>
</feature>
<sequence>MQLRRNIVSLLLCLVFLFSHVSVALAADTDEPQAAAAKSSASDSKIQVDARSAILICTDTGDVLYAQNEYEKQSPASVTKIASLLVIMDAIESGRISLEDEVTASEAAVEKGGSQIWLEVGEVMTVDELLKATVIASANDACAALGEYIAGSEQAFVKMMNEKVASLGLENSNFENCTGLDDTITNHYSCAYDLAFMSKELIAHPLIREYSTVWLDYLRDGETELANTNKLVNSYNGITGLKTGTTSAAGFCLSATATRDGMGLCAVVLGCETSEARFDAAASLLDYGFANYKVISPEIDEAQITSVKVKGGIQKETVPAASGLQKILVDASNTDVQASYSIKTQVEAPVKKGDVLGSVTFASEDGNEIAKIDLVAQSDIGKISIKYIWLKLLCFMGR</sequence>
<evidence type="ECO:0000256" key="14">
    <source>
        <dbReference type="PIRSR" id="PIRSR618044-2"/>
    </source>
</evidence>
<evidence type="ECO:0000256" key="16">
    <source>
        <dbReference type="SAM" id="SignalP"/>
    </source>
</evidence>
<comment type="similarity">
    <text evidence="3 15">Belongs to the peptidase S11 family.</text>
</comment>
<evidence type="ECO:0000256" key="12">
    <source>
        <dbReference type="ARBA" id="ARBA00034000"/>
    </source>
</evidence>
<feature type="binding site" evidence="14">
    <location>
        <position position="242"/>
    </location>
    <ligand>
        <name>substrate</name>
    </ligand>
</feature>
<evidence type="ECO:0000313" key="18">
    <source>
        <dbReference type="EMBL" id="HIU68429.1"/>
    </source>
</evidence>
<dbReference type="InterPro" id="IPR012907">
    <property type="entry name" value="Peptidase_S11_C"/>
</dbReference>
<dbReference type="SMART" id="SM00936">
    <property type="entry name" value="PBP5_C"/>
    <property type="match status" value="1"/>
</dbReference>
<evidence type="ECO:0000256" key="4">
    <source>
        <dbReference type="ARBA" id="ARBA00012448"/>
    </source>
</evidence>
<reference evidence="18" key="2">
    <citation type="journal article" date="2021" name="PeerJ">
        <title>Extensive microbial diversity within the chicken gut microbiome revealed by metagenomics and culture.</title>
        <authorList>
            <person name="Gilroy R."/>
            <person name="Ravi A."/>
            <person name="Getino M."/>
            <person name="Pursley I."/>
            <person name="Horton D.L."/>
            <person name="Alikhan N.F."/>
            <person name="Baker D."/>
            <person name="Gharbi K."/>
            <person name="Hall N."/>
            <person name="Watson M."/>
            <person name="Adriaenssens E.M."/>
            <person name="Foster-Nyarko E."/>
            <person name="Jarju S."/>
            <person name="Secka A."/>
            <person name="Antonio M."/>
            <person name="Oren A."/>
            <person name="Chaudhuri R.R."/>
            <person name="La Ragione R."/>
            <person name="Hildebrand F."/>
            <person name="Pallen M.J."/>
        </authorList>
    </citation>
    <scope>NUCLEOTIDE SEQUENCE</scope>
    <source>
        <strain evidence="18">CHK176-6737</strain>
    </source>
</reference>
<dbReference type="GO" id="GO:0009252">
    <property type="term" value="P:peptidoglycan biosynthetic process"/>
    <property type="evidence" value="ECO:0007669"/>
    <property type="project" value="UniProtKB-KW"/>
</dbReference>
<keyword evidence="9" id="KW-0133">Cell shape</keyword>
<dbReference type="InterPro" id="IPR037167">
    <property type="entry name" value="Peptidase_S11_C_sf"/>
</dbReference>
<dbReference type="AlphaFoldDB" id="A0A9D1MTK7"/>
<proteinExistence type="inferred from homology"/>
<keyword evidence="6" id="KW-0645">Protease</keyword>
<dbReference type="PANTHER" id="PTHR21581:SF6">
    <property type="entry name" value="TRAFFICKING PROTEIN PARTICLE COMPLEX SUBUNIT 12"/>
    <property type="match status" value="1"/>
</dbReference>
<evidence type="ECO:0000256" key="11">
    <source>
        <dbReference type="ARBA" id="ARBA00023316"/>
    </source>
</evidence>
<comment type="pathway">
    <text evidence="2">Cell wall biogenesis; peptidoglycan biosynthesis.</text>
</comment>
<evidence type="ECO:0000256" key="1">
    <source>
        <dbReference type="ARBA" id="ARBA00003217"/>
    </source>
</evidence>
<keyword evidence="11" id="KW-0961">Cell wall biogenesis/degradation</keyword>